<feature type="domain" description="Signal transduction histidine kinase subgroup 3 dimerisation and phosphoacceptor" evidence="11">
    <location>
        <begin position="179"/>
        <end position="245"/>
    </location>
</feature>
<evidence type="ECO:0000256" key="1">
    <source>
        <dbReference type="ARBA" id="ARBA00000085"/>
    </source>
</evidence>
<keyword evidence="10" id="KW-0812">Transmembrane</keyword>
<proteinExistence type="predicted"/>
<dbReference type="EMBL" id="JAGGLD010000004">
    <property type="protein sequence ID" value="MBP2001418.1"/>
    <property type="molecule type" value="Genomic_DNA"/>
</dbReference>
<dbReference type="InterPro" id="IPR011712">
    <property type="entry name" value="Sig_transdc_His_kin_sub3_dim/P"/>
</dbReference>
<keyword evidence="5" id="KW-0547">Nucleotide-binding</keyword>
<keyword evidence="4" id="KW-0808">Transferase</keyword>
<keyword evidence="10" id="KW-1133">Transmembrane helix</keyword>
<keyword evidence="7" id="KW-0067">ATP-binding</keyword>
<feature type="transmembrane region" description="Helical" evidence="10">
    <location>
        <begin position="30"/>
        <end position="48"/>
    </location>
</feature>
<evidence type="ECO:0000256" key="4">
    <source>
        <dbReference type="ARBA" id="ARBA00022679"/>
    </source>
</evidence>
<dbReference type="InterPro" id="IPR036890">
    <property type="entry name" value="HATPase_C_sf"/>
</dbReference>
<evidence type="ECO:0000313" key="13">
    <source>
        <dbReference type="Proteomes" id="UP001519288"/>
    </source>
</evidence>
<evidence type="ECO:0000256" key="5">
    <source>
        <dbReference type="ARBA" id="ARBA00022741"/>
    </source>
</evidence>
<dbReference type="SUPFAM" id="SSF55874">
    <property type="entry name" value="ATPase domain of HSP90 chaperone/DNA topoisomerase II/histidine kinase"/>
    <property type="match status" value="1"/>
</dbReference>
<dbReference type="GO" id="GO:0016301">
    <property type="term" value="F:kinase activity"/>
    <property type="evidence" value="ECO:0007669"/>
    <property type="project" value="UniProtKB-KW"/>
</dbReference>
<dbReference type="Gene3D" id="1.20.5.1930">
    <property type="match status" value="1"/>
</dbReference>
<dbReference type="InterPro" id="IPR050482">
    <property type="entry name" value="Sensor_HK_TwoCompSys"/>
</dbReference>
<evidence type="ECO:0000259" key="11">
    <source>
        <dbReference type="Pfam" id="PF07730"/>
    </source>
</evidence>
<dbReference type="Gene3D" id="3.30.565.10">
    <property type="entry name" value="Histidine kinase-like ATPase, C-terminal domain"/>
    <property type="match status" value="1"/>
</dbReference>
<dbReference type="CDD" id="cd16917">
    <property type="entry name" value="HATPase_UhpB-NarQ-NarX-like"/>
    <property type="match status" value="1"/>
</dbReference>
<evidence type="ECO:0000256" key="10">
    <source>
        <dbReference type="SAM" id="Phobius"/>
    </source>
</evidence>
<feature type="transmembrane region" description="Helical" evidence="10">
    <location>
        <begin position="99"/>
        <end position="128"/>
    </location>
</feature>
<reference evidence="12 13" key="1">
    <citation type="submission" date="2021-03" db="EMBL/GenBank/DDBJ databases">
        <title>Genomic Encyclopedia of Type Strains, Phase IV (KMG-IV): sequencing the most valuable type-strain genomes for metagenomic binning, comparative biology and taxonomic classification.</title>
        <authorList>
            <person name="Goeker M."/>
        </authorList>
    </citation>
    <scope>NUCLEOTIDE SEQUENCE [LARGE SCALE GENOMIC DNA]</scope>
    <source>
        <strain evidence="12 13">DSM 26806</strain>
    </source>
</reference>
<keyword evidence="3" id="KW-0597">Phosphoprotein</keyword>
<dbReference type="PANTHER" id="PTHR24421">
    <property type="entry name" value="NITRATE/NITRITE SENSOR PROTEIN NARX-RELATED"/>
    <property type="match status" value="1"/>
</dbReference>
<feature type="coiled-coil region" evidence="9">
    <location>
        <begin position="133"/>
        <end position="160"/>
    </location>
</feature>
<dbReference type="Proteomes" id="UP001519288">
    <property type="component" value="Unassembled WGS sequence"/>
</dbReference>
<feature type="transmembrane region" description="Helical" evidence="10">
    <location>
        <begin position="60"/>
        <end position="87"/>
    </location>
</feature>
<evidence type="ECO:0000256" key="3">
    <source>
        <dbReference type="ARBA" id="ARBA00022553"/>
    </source>
</evidence>
<evidence type="ECO:0000256" key="7">
    <source>
        <dbReference type="ARBA" id="ARBA00022840"/>
    </source>
</evidence>
<keyword evidence="10" id="KW-0472">Membrane</keyword>
<accession>A0ABS4JI88</accession>
<dbReference type="RefSeq" id="WP_209862776.1">
    <property type="nucleotide sequence ID" value="NZ_JAGGLD010000004.1"/>
</dbReference>
<evidence type="ECO:0000256" key="9">
    <source>
        <dbReference type="SAM" id="Coils"/>
    </source>
</evidence>
<keyword evidence="8" id="KW-0902">Two-component regulatory system</keyword>
<keyword evidence="13" id="KW-1185">Reference proteome</keyword>
<keyword evidence="9" id="KW-0175">Coiled coil</keyword>
<evidence type="ECO:0000313" key="12">
    <source>
        <dbReference type="EMBL" id="MBP2001418.1"/>
    </source>
</evidence>
<organism evidence="12 13">
    <name type="scientific">Paenibacillus shirakamiensis</name>
    <dbReference type="NCBI Taxonomy" id="1265935"/>
    <lineage>
        <taxon>Bacteria</taxon>
        <taxon>Bacillati</taxon>
        <taxon>Bacillota</taxon>
        <taxon>Bacilli</taxon>
        <taxon>Bacillales</taxon>
        <taxon>Paenibacillaceae</taxon>
        <taxon>Paenibacillus</taxon>
    </lineage>
</organism>
<sequence length="368" mass="41601">MELWSVINKLIVMLYVIYLCVQSDPKDTQWLVLYGLVYVAMNLIILIWGTRYSQFRQIMLGVVILGLCWSAVSYHAIFALLIPFSVYELHSGRSKPQPIVFILVFIPLFFLPSDSVPLYLLVSLVSLLNYRMIKQITIQLLQLNEQADQQRSDRQRLTNLLLGNQEFMRTSEYTTKLEERNRLSQTIHDGIGHAMTGALYQMEAARRLLRTNPEKADELLNNAIGISKEGIEEIRLTLKNIQPAVEQLGFNRLKSAAESFGARAELRVTLLQEGELNKITPLHWRVIHANVTEALTNTAKYANATTVHIEVRVLKSWIKTVIADNGQGNTKIVKGLGLIGMEERTASVQGTLIADGSQGFSITMLIPY</sequence>
<gene>
    <name evidence="12" type="ORF">J2Z69_002463</name>
</gene>
<comment type="caution">
    <text evidence="12">The sequence shown here is derived from an EMBL/GenBank/DDBJ whole genome shotgun (WGS) entry which is preliminary data.</text>
</comment>
<evidence type="ECO:0000256" key="2">
    <source>
        <dbReference type="ARBA" id="ARBA00012438"/>
    </source>
</evidence>
<evidence type="ECO:0000256" key="6">
    <source>
        <dbReference type="ARBA" id="ARBA00022777"/>
    </source>
</evidence>
<dbReference type="Pfam" id="PF07730">
    <property type="entry name" value="HisKA_3"/>
    <property type="match status" value="1"/>
</dbReference>
<name>A0ABS4JI88_9BACL</name>
<protein>
    <recommendedName>
        <fullName evidence="2">histidine kinase</fullName>
        <ecNumber evidence="2">2.7.13.3</ecNumber>
    </recommendedName>
</protein>
<evidence type="ECO:0000256" key="8">
    <source>
        <dbReference type="ARBA" id="ARBA00023012"/>
    </source>
</evidence>
<dbReference type="EC" id="2.7.13.3" evidence="2"/>
<keyword evidence="6 12" id="KW-0418">Kinase</keyword>
<comment type="catalytic activity">
    <reaction evidence="1">
        <text>ATP + protein L-histidine = ADP + protein N-phospho-L-histidine.</text>
        <dbReference type="EC" id="2.7.13.3"/>
    </reaction>
</comment>
<dbReference type="PANTHER" id="PTHR24421:SF10">
    <property type="entry name" value="NITRATE_NITRITE SENSOR PROTEIN NARQ"/>
    <property type="match status" value="1"/>
</dbReference>